<evidence type="ECO:0000313" key="1">
    <source>
        <dbReference type="EMBL" id="CAI8054491.1"/>
    </source>
</evidence>
<dbReference type="AlphaFoldDB" id="A0AA35XJ82"/>
<name>A0AA35XJ82_GEOBA</name>
<sequence length="129" mass="14504">MAGSIGDDVPPPFLTPVSEMHDRRRVPLAFPTAGTSLICRQGSCLMTMMMNCSNSRNLPSEELSDDYDDELEQFKKICFAAPAVNRKRIAVSLDMNDLMAKMKLTLHHHYIILVQKNSDTHNVSNCFES</sequence>
<proteinExistence type="predicted"/>
<dbReference type="EMBL" id="CASHTH010004184">
    <property type="protein sequence ID" value="CAI8054491.1"/>
    <property type="molecule type" value="Genomic_DNA"/>
</dbReference>
<organism evidence="1 2">
    <name type="scientific">Geodia barretti</name>
    <name type="common">Barrett's horny sponge</name>
    <dbReference type="NCBI Taxonomy" id="519541"/>
    <lineage>
        <taxon>Eukaryota</taxon>
        <taxon>Metazoa</taxon>
        <taxon>Porifera</taxon>
        <taxon>Demospongiae</taxon>
        <taxon>Heteroscleromorpha</taxon>
        <taxon>Tetractinellida</taxon>
        <taxon>Astrophorina</taxon>
        <taxon>Geodiidae</taxon>
        <taxon>Geodia</taxon>
    </lineage>
</organism>
<dbReference type="Proteomes" id="UP001174909">
    <property type="component" value="Unassembled WGS sequence"/>
</dbReference>
<comment type="caution">
    <text evidence="1">The sequence shown here is derived from an EMBL/GenBank/DDBJ whole genome shotgun (WGS) entry which is preliminary data.</text>
</comment>
<accession>A0AA35XJ82</accession>
<protein>
    <submittedName>
        <fullName evidence="1">Uncharacterized protein</fullName>
    </submittedName>
</protein>
<keyword evidence="2" id="KW-1185">Reference proteome</keyword>
<gene>
    <name evidence="1" type="ORF">GBAR_LOCUS29734</name>
</gene>
<evidence type="ECO:0000313" key="2">
    <source>
        <dbReference type="Proteomes" id="UP001174909"/>
    </source>
</evidence>
<reference evidence="1" key="1">
    <citation type="submission" date="2023-03" db="EMBL/GenBank/DDBJ databases">
        <authorList>
            <person name="Steffen K."/>
            <person name="Cardenas P."/>
        </authorList>
    </citation>
    <scope>NUCLEOTIDE SEQUENCE</scope>
</reference>